<dbReference type="OrthoDB" id="463567at2"/>
<proteinExistence type="predicted"/>
<dbReference type="HOGENOM" id="CLU_099780_0_0_3"/>
<dbReference type="Proteomes" id="UP000008204">
    <property type="component" value="Chromosome"/>
</dbReference>
<dbReference type="AlphaFoldDB" id="B7JZ09"/>
<evidence type="ECO:0000313" key="2">
    <source>
        <dbReference type="EMBL" id="ACK66086.1"/>
    </source>
</evidence>
<sequence length="204" mass="23398">MTRKILQPQTYRPYLRRNLKLLLIFLLSISLILGGGQLKWQPVNAQTLRPENAAAMVYEQLSYLPKENQYFRQDTGEIDPEHTLISRFIRYHQDLKRRSNQVRLDWRITLADYLGVNESMKSDRYPGNTTLKTNPMEADIAVIRSLNRRQRQELVDLLVSLYTPKPQRSPQGQTSTDETVEPSTPRPAVGPGLSKPGDANLLAP</sequence>
<name>B7JZ09_RIPO1</name>
<dbReference type="eggNOG" id="ENOG5031KNS">
    <property type="taxonomic scope" value="Bacteria"/>
</dbReference>
<organism evidence="2 3">
    <name type="scientific">Rippkaea orientalis (strain PCC 8801 / RF-1)</name>
    <name type="common">Cyanothece sp. (strain PCC 8801)</name>
    <dbReference type="NCBI Taxonomy" id="41431"/>
    <lineage>
        <taxon>Bacteria</taxon>
        <taxon>Bacillati</taxon>
        <taxon>Cyanobacteriota</taxon>
        <taxon>Cyanophyceae</taxon>
        <taxon>Oscillatoriophycideae</taxon>
        <taxon>Chroococcales</taxon>
        <taxon>Aphanothecaceae</taxon>
        <taxon>Rippkaea</taxon>
        <taxon>Rippkaea orientalis</taxon>
    </lineage>
</organism>
<dbReference type="RefSeq" id="WP_012595354.1">
    <property type="nucleotide sequence ID" value="NC_011726.1"/>
</dbReference>
<gene>
    <name evidence="2" type="ordered locus">PCC8801_2054</name>
</gene>
<accession>B7JZ09</accession>
<evidence type="ECO:0000256" key="1">
    <source>
        <dbReference type="SAM" id="MobiDB-lite"/>
    </source>
</evidence>
<reference evidence="3" key="1">
    <citation type="journal article" date="2011" name="MBio">
        <title>Novel metabolic attributes of the genus Cyanothece, comprising a group of unicellular nitrogen-fixing Cyanobacteria.</title>
        <authorList>
            <person name="Bandyopadhyay A."/>
            <person name="Elvitigala T."/>
            <person name="Welsh E."/>
            <person name="Stockel J."/>
            <person name="Liberton M."/>
            <person name="Min H."/>
            <person name="Sherman L.A."/>
            <person name="Pakrasi H.B."/>
        </authorList>
    </citation>
    <scope>NUCLEOTIDE SEQUENCE [LARGE SCALE GENOMIC DNA]</scope>
    <source>
        <strain evidence="3">PCC 8801</strain>
    </source>
</reference>
<evidence type="ECO:0000313" key="3">
    <source>
        <dbReference type="Proteomes" id="UP000008204"/>
    </source>
</evidence>
<dbReference type="STRING" id="41431.PCC8801_2054"/>
<keyword evidence="3" id="KW-1185">Reference proteome</keyword>
<dbReference type="KEGG" id="cyp:PCC8801_2054"/>
<dbReference type="EMBL" id="CP001287">
    <property type="protein sequence ID" value="ACK66086.1"/>
    <property type="molecule type" value="Genomic_DNA"/>
</dbReference>
<protein>
    <submittedName>
        <fullName evidence="2">Uncharacterized protein</fullName>
    </submittedName>
</protein>
<feature type="compositionally biased region" description="Polar residues" evidence="1">
    <location>
        <begin position="166"/>
        <end position="177"/>
    </location>
</feature>
<feature type="region of interest" description="Disordered" evidence="1">
    <location>
        <begin position="162"/>
        <end position="204"/>
    </location>
</feature>